<evidence type="ECO:0008006" key="3">
    <source>
        <dbReference type="Google" id="ProtNLM"/>
    </source>
</evidence>
<dbReference type="AlphaFoldDB" id="A0A4Q0T5D9"/>
<dbReference type="EMBL" id="RDSM01000001">
    <property type="protein sequence ID" value="RXH58617.1"/>
    <property type="molecule type" value="Genomic_DNA"/>
</dbReference>
<proteinExistence type="predicted"/>
<protein>
    <recommendedName>
        <fullName evidence="3">DUF1175 family protein</fullName>
    </recommendedName>
</protein>
<reference evidence="1 2" key="1">
    <citation type="submission" date="2018-11" db="EMBL/GenBank/DDBJ databases">
        <authorList>
            <person name="Mardanov A.V."/>
            <person name="Ravin N.V."/>
            <person name="Dedysh S.N."/>
        </authorList>
    </citation>
    <scope>NUCLEOTIDE SEQUENCE [LARGE SCALE GENOMIC DNA]</scope>
    <source>
        <strain evidence="1 2">AF10</strain>
    </source>
</reference>
<keyword evidence="2" id="KW-1185">Reference proteome</keyword>
<organism evidence="1 2">
    <name type="scientific">Granulicella sibirica</name>
    <dbReference type="NCBI Taxonomy" id="2479048"/>
    <lineage>
        <taxon>Bacteria</taxon>
        <taxon>Pseudomonadati</taxon>
        <taxon>Acidobacteriota</taxon>
        <taxon>Terriglobia</taxon>
        <taxon>Terriglobales</taxon>
        <taxon>Acidobacteriaceae</taxon>
        <taxon>Granulicella</taxon>
    </lineage>
</organism>
<sequence>MSVPETVALAADGRMHRVGVVTARRGGARVEDVWVSGRAALTQDGETVGVWVRSPVLARVDQLVVAGRVARVEFLEDDRAEGGFPEWMVLHDAADREAFRRWFTEVAERAADLSPDKLPKEIGDCSALLRYSFREALREHDDKWYAGLGAEEMPGLRSVAQWTYPNTPIGTGLFRTRAGSFVASDLRDGTFAQFADAKTLVAANAFFVSRDIGRARAGDLIFYRLLEETSQYHSMIVTGTHGEWVVYHTGPITTPHGKTPGEMRRVLLADLMKHPDPRWRPVAANANFLGVYRWDILDDDR</sequence>
<evidence type="ECO:0000313" key="2">
    <source>
        <dbReference type="Proteomes" id="UP000289437"/>
    </source>
</evidence>
<comment type="caution">
    <text evidence="1">The sequence shown here is derived from an EMBL/GenBank/DDBJ whole genome shotgun (WGS) entry which is preliminary data.</text>
</comment>
<reference evidence="2" key="2">
    <citation type="submission" date="2019-02" db="EMBL/GenBank/DDBJ databases">
        <title>Granulicella sibirica sp. nov., a psychrotolerant acidobacterium isolated from an organic soil layer in forested tundra, West Siberia.</title>
        <authorList>
            <person name="Oshkin I.Y."/>
            <person name="Kulichevskaya I.S."/>
            <person name="Rijpstra W.I.C."/>
            <person name="Sinninghe Damste J.S."/>
            <person name="Rakitin A.L."/>
            <person name="Ravin N.V."/>
            <person name="Dedysh S.N."/>
        </authorList>
    </citation>
    <scope>NUCLEOTIDE SEQUENCE [LARGE SCALE GENOMIC DNA]</scope>
    <source>
        <strain evidence="2">AF10</strain>
    </source>
</reference>
<evidence type="ECO:0000313" key="1">
    <source>
        <dbReference type="EMBL" id="RXH58617.1"/>
    </source>
</evidence>
<gene>
    <name evidence="1" type="ORF">GRAN_1927</name>
</gene>
<name>A0A4Q0T5D9_9BACT</name>
<dbReference type="InterPro" id="IPR009558">
    <property type="entry name" value="DUF1175"/>
</dbReference>
<dbReference type="Pfam" id="PF06672">
    <property type="entry name" value="DUF1175"/>
    <property type="match status" value="1"/>
</dbReference>
<accession>A0A4Q0T5D9</accession>
<dbReference type="Proteomes" id="UP000289437">
    <property type="component" value="Unassembled WGS sequence"/>
</dbReference>